<proteinExistence type="predicted"/>
<evidence type="ECO:0000313" key="1">
    <source>
        <dbReference type="EMBL" id="CAH2086178.1"/>
    </source>
</evidence>
<organism evidence="1 2">
    <name type="scientific">Euphydryas editha</name>
    <name type="common">Edith's checkerspot</name>
    <dbReference type="NCBI Taxonomy" id="104508"/>
    <lineage>
        <taxon>Eukaryota</taxon>
        <taxon>Metazoa</taxon>
        <taxon>Ecdysozoa</taxon>
        <taxon>Arthropoda</taxon>
        <taxon>Hexapoda</taxon>
        <taxon>Insecta</taxon>
        <taxon>Pterygota</taxon>
        <taxon>Neoptera</taxon>
        <taxon>Endopterygota</taxon>
        <taxon>Lepidoptera</taxon>
        <taxon>Glossata</taxon>
        <taxon>Ditrysia</taxon>
        <taxon>Papilionoidea</taxon>
        <taxon>Nymphalidae</taxon>
        <taxon>Nymphalinae</taxon>
        <taxon>Euphydryas</taxon>
    </lineage>
</organism>
<dbReference type="Gene3D" id="3.30.420.10">
    <property type="entry name" value="Ribonuclease H-like superfamily/Ribonuclease H"/>
    <property type="match status" value="1"/>
</dbReference>
<dbReference type="InterPro" id="IPR036397">
    <property type="entry name" value="RNaseH_sf"/>
</dbReference>
<name>A0AAU9TJA5_EUPED</name>
<evidence type="ECO:0008006" key="3">
    <source>
        <dbReference type="Google" id="ProtNLM"/>
    </source>
</evidence>
<evidence type="ECO:0000313" key="2">
    <source>
        <dbReference type="Proteomes" id="UP001153954"/>
    </source>
</evidence>
<protein>
    <recommendedName>
        <fullName evidence="3">Transposase</fullName>
    </recommendedName>
</protein>
<dbReference type="EMBL" id="CAKOGL010000005">
    <property type="protein sequence ID" value="CAH2086178.1"/>
    <property type="molecule type" value="Genomic_DNA"/>
</dbReference>
<dbReference type="GO" id="GO:0003676">
    <property type="term" value="F:nucleic acid binding"/>
    <property type="evidence" value="ECO:0007669"/>
    <property type="project" value="InterPro"/>
</dbReference>
<gene>
    <name evidence="1" type="ORF">EEDITHA_LOCUS2584</name>
</gene>
<sequence length="113" mass="12901">MLPQPPYSPGLAPCGFFLFPKLKRSMKGGSSLIEEIKTASKEDLNKITKNTFFKCFEHWIGLLEMILETLEKDTLTRLMMQIDWPGSVWGHIRSVRGDGHRRSPDDAQIPLDL</sequence>
<dbReference type="AlphaFoldDB" id="A0AAU9TJA5"/>
<accession>A0AAU9TJA5</accession>
<keyword evidence="2" id="KW-1185">Reference proteome</keyword>
<comment type="caution">
    <text evidence="1">The sequence shown here is derived from an EMBL/GenBank/DDBJ whole genome shotgun (WGS) entry which is preliminary data.</text>
</comment>
<dbReference type="Proteomes" id="UP001153954">
    <property type="component" value="Unassembled WGS sequence"/>
</dbReference>
<reference evidence="1" key="1">
    <citation type="submission" date="2022-03" db="EMBL/GenBank/DDBJ databases">
        <authorList>
            <person name="Tunstrom K."/>
        </authorList>
    </citation>
    <scope>NUCLEOTIDE SEQUENCE</scope>
</reference>